<evidence type="ECO:0000256" key="3">
    <source>
        <dbReference type="ARBA" id="ARBA00017363"/>
    </source>
</evidence>
<keyword evidence="13" id="KW-1185">Reference proteome</keyword>
<dbReference type="InterPro" id="IPR057991">
    <property type="entry name" value="TPR_TAF2_C"/>
</dbReference>
<dbReference type="Gene3D" id="2.60.40.1730">
    <property type="entry name" value="tricorn interacting facor f3 domain"/>
    <property type="match status" value="1"/>
</dbReference>
<evidence type="ECO:0000259" key="11">
    <source>
        <dbReference type="Pfam" id="PF25577"/>
    </source>
</evidence>
<dbReference type="SUPFAM" id="SSF55486">
    <property type="entry name" value="Metalloproteases ('zincins'), catalytic domain"/>
    <property type="match status" value="1"/>
</dbReference>
<dbReference type="HOGENOM" id="CLU_002317_2_0_1"/>
<dbReference type="Proteomes" id="UP000000314">
    <property type="component" value="Chromosome 2"/>
</dbReference>
<evidence type="ECO:0000313" key="12">
    <source>
        <dbReference type="EMBL" id="CAY69613.1"/>
    </source>
</evidence>
<dbReference type="InterPro" id="IPR037813">
    <property type="entry name" value="TAF2"/>
</dbReference>
<feature type="region of interest" description="Disordered" evidence="9">
    <location>
        <begin position="1338"/>
        <end position="1371"/>
    </location>
</feature>
<gene>
    <name evidence="12" type="ordered locus">PAS_chr2-2_0295</name>
</gene>
<evidence type="ECO:0000259" key="10">
    <source>
        <dbReference type="Pfam" id="PF25316"/>
    </source>
</evidence>
<evidence type="ECO:0000256" key="1">
    <source>
        <dbReference type="ARBA" id="ARBA00004123"/>
    </source>
</evidence>
<organism evidence="12 13">
    <name type="scientific">Komagataella phaffii (strain GS115 / ATCC 20864)</name>
    <name type="common">Yeast</name>
    <name type="synonym">Pichia pastoris</name>
    <dbReference type="NCBI Taxonomy" id="644223"/>
    <lineage>
        <taxon>Eukaryota</taxon>
        <taxon>Fungi</taxon>
        <taxon>Dikarya</taxon>
        <taxon>Ascomycota</taxon>
        <taxon>Saccharomycotina</taxon>
        <taxon>Pichiomycetes</taxon>
        <taxon>Pichiales</taxon>
        <taxon>Pichiaceae</taxon>
        <taxon>Komagataella</taxon>
    </lineage>
</organism>
<dbReference type="Pfam" id="PF25316">
    <property type="entry name" value="TAF2_3rd"/>
    <property type="match status" value="1"/>
</dbReference>
<dbReference type="Pfam" id="PF25577">
    <property type="entry name" value="TPR_TAF2_C"/>
    <property type="match status" value="1"/>
</dbReference>
<name>C4R289_KOMPG</name>
<dbReference type="InParanoid" id="C4R289"/>
<evidence type="ECO:0000313" key="13">
    <source>
        <dbReference type="Proteomes" id="UP000000314"/>
    </source>
</evidence>
<keyword evidence="5" id="KW-0804">Transcription</keyword>
<feature type="domain" description="Transcription initiation factor TFIID subunit 2 Ig-like" evidence="10">
    <location>
        <begin position="637"/>
        <end position="816"/>
    </location>
</feature>
<evidence type="ECO:0000256" key="6">
    <source>
        <dbReference type="ARBA" id="ARBA00023242"/>
    </source>
</evidence>
<evidence type="ECO:0000256" key="7">
    <source>
        <dbReference type="ARBA" id="ARBA00025346"/>
    </source>
</evidence>
<comment type="subcellular location">
    <subcellularLocation>
        <location evidence="1">Nucleus</location>
    </subcellularLocation>
</comment>
<dbReference type="PDB" id="6HQA">
    <property type="method" value="EM"/>
    <property type="resolution" value="7.10 A"/>
    <property type="chains" value="A=1-1571"/>
</dbReference>
<dbReference type="GO" id="GO:0005669">
    <property type="term" value="C:transcription factor TFIID complex"/>
    <property type="evidence" value="ECO:0007669"/>
    <property type="project" value="InterPro"/>
</dbReference>
<evidence type="ECO:0000256" key="2">
    <source>
        <dbReference type="ARBA" id="ARBA00010937"/>
    </source>
</evidence>
<dbReference type="RefSeq" id="XP_002491893.1">
    <property type="nucleotide sequence ID" value="XM_002491848.1"/>
</dbReference>
<dbReference type="SMR" id="C4R289"/>
<dbReference type="GO" id="GO:0006367">
    <property type="term" value="P:transcription initiation at RNA polymerase II promoter"/>
    <property type="evidence" value="ECO:0007669"/>
    <property type="project" value="TreeGrafter"/>
</dbReference>
<keyword evidence="6" id="KW-0539">Nucleus</keyword>
<dbReference type="FunCoup" id="C4R289">
    <property type="interactions" value="652"/>
</dbReference>
<evidence type="ECO:0000256" key="8">
    <source>
        <dbReference type="ARBA" id="ARBA00076306"/>
    </source>
</evidence>
<dbReference type="PANTHER" id="PTHR15137:SF9">
    <property type="entry name" value="TRANSCRIPTION INITIATION FACTOR TFIID SUBUNIT 2"/>
    <property type="match status" value="1"/>
</dbReference>
<evidence type="ECO:0000256" key="9">
    <source>
        <dbReference type="SAM" id="MobiDB-lite"/>
    </source>
</evidence>
<reference evidence="14" key="2">
    <citation type="journal article" date="2018" name="Nat. Commun.">
        <title>Molecular structure of promoter-bound yeast TFIID.</title>
        <authorList>
            <person name="Kolesnikova O."/>
            <person name="Ben-Shem A."/>
            <person name="Luo J."/>
            <person name="Ranish J."/>
            <person name="Schultz P."/>
            <person name="Papai G."/>
        </authorList>
    </citation>
    <scope>STRUCTURE BY ELECTRON MICROSCOPY (7.10 ANGSTROMS)</scope>
</reference>
<protein>
    <recommendedName>
        <fullName evidence="3">Transcription initiation factor TFIID subunit 2</fullName>
    </recommendedName>
    <alternativeName>
        <fullName evidence="8">TBP-associated factor 2</fullName>
    </alternativeName>
</protein>
<sequence length="1571" mass="180298">MPAIPYDYPSIVSHGTPRKQKSQAKSSRATQNFKIAHQKVQLDVDLATQTVNGETELTIFATDPSLNKVRLDARCMQIQEVFVNSTKADFIMEDFSRNDEFQNDPNNETLQRIHRYQKSYDTNSESIDIYQHHFYRSKFNPLYLDLNDHESPESVETLNTENLTVYLPENLRLRPHDLSNTYSPVSNYNSPLTTNSALMNSDRLYTPFVLKIKYSLRVPKNGIIFNGGVHTTIEKTQWFCHTINNDIGCSASSWMPCIDNFYEKYTWELQLIVPKTVGDIGQTKPIGEKFSKQPNDNDDDDDDMIDSYQETDEEMTREIKVVLPDFESVKESPHILDHSKKVVSVQLYNNPVAAHHIGFFIGPFEQLPASTFKFLDQSQPRILDGEENNHSDFTSNVAARVYFLPSQKEMVLNTCLALYKNLDFYSKEFGSYPFSTYSMVFVDNLPTQYSSFAGVSVISSEVLYESSLVEPLFPVTELLSLIVAEQWSGINIVPKSLNDYWCVIGIAHFMAGQFLKKLFGFNNYKFVIKQRSDRICREDIGKAPLANQHFRFPVNDATDFKFIRLKAPLVLFILDRRMTKTDRSFGLSRVIPKIFLQAMSHDLYNGNCLSTSHFQHVCEKVAHHKLDPFFNNWVHNSGTPVLRVTQRFNKKRMFIEMGIRQVQGYELARSDASKSRKKDPVSFLNEACQHVNQTGPGITSQIFTGPMTIRIHEADGTPYEHIVDLKEGFTKLDIQYNTKYKRIKKNKKDEELTKKDDSENTVNRLGDILSRSKDMQEWHLEDLSAEGEEARTQDAFEWIRIDADFEWICQIHLNQPDYMYQSQLQQDRDVEAQLDSVNFFSNSLRPNVFYSSVLVRTLMDSRYFYGVRCEAAKGLARLSKEENNHIGLHHLLKALKQLFCYPMHDSHEDATTLINNPKNFLPLPNDFSDFQRMFIQETIPAALSTIKIKDSDLFLNLRRILLRLLQYNDNLSNDFNDCFYICSLIRALSNTVVEAGMVLQDHNEGISYYDEATSEDGTLDDRMNNINRETIIEFNRRLQLDQWDVSYHTCISDTILNEKVRLGSEGLIKFRFPELLQVTQKKYSIYVRLAGFRGLLLLGGLKNKSVLHYFFSTAKLESSALFKRGLIDHFLEAVGVAALFGTPSTLDDPEFDRFEEELEQLRLSKIKDGKPSSGLENSKELLNASNFVVEEGFSNKSRRDTYIRTTMKGAIQILKRDYAIGEGLTKELWSAVHSCLLSINLKRDIFDLIDLMYDAYDSYLVKIDSVSDKKVVTRVETVGDNTAIVKLYAKPRPKPSIVDSTSQKIEEKPKIKLGFKKSTEKSSGLSLKIKPKNVEVPEKVRPSKVKKEIEPPKENGPSEKKIPPPSSLVDDVTAPTPKVEDISNHRSKKQLLVKFGYKTANSRRFVRILLREKRLEFSSIPFNPKRYDVKLKYNRELLEERTRARVDEDQNSSSNSYSMSIDGKATNSGPVDSLNDDSIPTDGVAELKPEVEQRKKRVAKSTPKARQSRTIESDQDALISRSHKRQKFNPTINKPKSEEEIGENQTPEAGTQPTPKTKPKAKTKIKLKLKF</sequence>
<dbReference type="GeneID" id="8198293"/>
<keyword evidence="14" id="KW-0002">3D-structure</keyword>
<feature type="domain" description="Transcription initiation factor TFIID subunit 2 TPR repeats" evidence="11">
    <location>
        <begin position="817"/>
        <end position="1095"/>
    </location>
</feature>
<feature type="region of interest" description="Disordered" evidence="9">
    <location>
        <begin position="283"/>
        <end position="302"/>
    </location>
</feature>
<feature type="compositionally biased region" description="Polar residues" evidence="9">
    <location>
        <begin position="1543"/>
        <end position="1552"/>
    </location>
</feature>
<dbReference type="CDD" id="cd09839">
    <property type="entry name" value="M1_like_TAF2"/>
    <property type="match status" value="1"/>
</dbReference>
<dbReference type="KEGG" id="ppa:PAS_chr2-2_0295"/>
<dbReference type="SUPFAM" id="SSF63737">
    <property type="entry name" value="Leukotriene A4 hydrolase N-terminal domain"/>
    <property type="match status" value="1"/>
</dbReference>
<dbReference type="FunFam" id="1.10.390.10:FF:000011">
    <property type="entry name" value="Transcription initiation factor TFIID subunit"/>
    <property type="match status" value="1"/>
</dbReference>
<comment type="function">
    <text evidence="7">Functions as a component of the DNA-binding general transcription factor complex TFIID. Binding of TFIID to a promoter (with or without TATA element) is the initial step in pre-initiation complex (PIC) formation. TFIID plays a key role in the regulation of gene expression by RNA polymerase II through different activities such as transcription activator interaction, core promoter recognition and selectivity, TFIIA and TFIIB interaction, chromatin modification (histone acetylation by TAF1), facilitation of DNA opening and initiation of transcription.</text>
</comment>
<dbReference type="Gene3D" id="1.10.390.10">
    <property type="entry name" value="Neutral Protease Domain 2"/>
    <property type="match status" value="1"/>
</dbReference>
<keyword evidence="4" id="KW-0805">Transcription regulation</keyword>
<feature type="compositionally biased region" description="Basic residues" evidence="9">
    <location>
        <begin position="1557"/>
        <end position="1571"/>
    </location>
</feature>
<dbReference type="EMBL" id="FN392320">
    <property type="protein sequence ID" value="CAY69613.1"/>
    <property type="molecule type" value="Genomic_DNA"/>
</dbReference>
<dbReference type="GO" id="GO:0000976">
    <property type="term" value="F:transcription cis-regulatory region binding"/>
    <property type="evidence" value="ECO:0007669"/>
    <property type="project" value="TreeGrafter"/>
</dbReference>
<feature type="region of interest" description="Disordered" evidence="9">
    <location>
        <begin position="1444"/>
        <end position="1571"/>
    </location>
</feature>
<proteinExistence type="evidence at protein level"/>
<accession>C4R289</accession>
<dbReference type="InterPro" id="IPR027268">
    <property type="entry name" value="Peptidase_M4/M1_CTD_sf"/>
</dbReference>
<dbReference type="STRING" id="644223.C4R289"/>
<dbReference type="OrthoDB" id="308861at2759"/>
<feature type="compositionally biased region" description="Basic and acidic residues" evidence="9">
    <location>
        <begin position="1338"/>
        <end position="1362"/>
    </location>
</feature>
<evidence type="ECO:0000256" key="4">
    <source>
        <dbReference type="ARBA" id="ARBA00023015"/>
    </source>
</evidence>
<dbReference type="InterPro" id="IPR042097">
    <property type="entry name" value="Aminopeptidase_N-like_N_sf"/>
</dbReference>
<evidence type="ECO:0000256" key="5">
    <source>
        <dbReference type="ARBA" id="ARBA00023163"/>
    </source>
</evidence>
<dbReference type="GO" id="GO:0016251">
    <property type="term" value="F:RNA polymerase II general transcription initiation factor activity"/>
    <property type="evidence" value="ECO:0007669"/>
    <property type="project" value="TreeGrafter"/>
</dbReference>
<dbReference type="PDBsum" id="6HQA"/>
<dbReference type="InterPro" id="IPR057345">
    <property type="entry name" value="Ig-like_TAF2"/>
</dbReference>
<feature type="compositionally biased region" description="Low complexity" evidence="9">
    <location>
        <begin position="1451"/>
        <end position="1460"/>
    </location>
</feature>
<feature type="region of interest" description="Disordered" evidence="9">
    <location>
        <begin position="1"/>
        <end position="30"/>
    </location>
</feature>
<dbReference type="GO" id="GO:0003682">
    <property type="term" value="F:chromatin binding"/>
    <property type="evidence" value="ECO:0007669"/>
    <property type="project" value="TreeGrafter"/>
</dbReference>
<dbReference type="eggNOG" id="KOG1932">
    <property type="taxonomic scope" value="Eukaryota"/>
</dbReference>
<reference evidence="12 13" key="1">
    <citation type="journal article" date="2009" name="Nat. Biotechnol.">
        <title>Genome sequence of the recombinant protein production host Pichia pastoris.</title>
        <authorList>
            <person name="De Schutter K."/>
            <person name="Lin Y.C."/>
            <person name="Tiels P."/>
            <person name="Van Hecke A."/>
            <person name="Glinka S."/>
            <person name="Weber-Lehmann J."/>
            <person name="Rouze P."/>
            <person name="Van de Peer Y."/>
            <person name="Callewaert N."/>
        </authorList>
    </citation>
    <scope>NUCLEOTIDE SEQUENCE [LARGE SCALE GENOMIC DNA]</scope>
    <source>
        <strain evidence="13">GS115 / ATCC 20864</strain>
    </source>
</reference>
<comment type="similarity">
    <text evidence="2">Belongs to the TAF2 family.</text>
</comment>
<dbReference type="PANTHER" id="PTHR15137">
    <property type="entry name" value="TRANSCRIPTION INITIATION FACTOR TFIID"/>
    <property type="match status" value="1"/>
</dbReference>
<evidence type="ECO:0007829" key="14">
    <source>
        <dbReference type="PDB" id="6HQA"/>
    </source>
</evidence>